<feature type="domain" description="Ice-binding protein C-terminal" evidence="1">
    <location>
        <begin position="155"/>
        <end position="180"/>
    </location>
</feature>
<reference evidence="2 3" key="1">
    <citation type="submission" date="2019-09" db="EMBL/GenBank/DDBJ databases">
        <title>Taxonomy of Antarctic Massilia spp.: description of Massilia rubra sp. nov., Massilia aquatica sp. nov., Massilia mucilaginosa sp. nov., Massilia frigida sp. nov. isolated from streams, lakes and regoliths.</title>
        <authorList>
            <person name="Holochova P."/>
            <person name="Sedlacek I."/>
            <person name="Kralova S."/>
            <person name="Maslanova I."/>
            <person name="Busse H.-J."/>
            <person name="Stankova E."/>
            <person name="Vrbovska V."/>
            <person name="Kovarovic V."/>
            <person name="Bartak M."/>
            <person name="Svec P."/>
            <person name="Pantucek R."/>
        </authorList>
    </citation>
    <scope>NUCLEOTIDE SEQUENCE [LARGE SCALE GENOMIC DNA]</scope>
    <source>
        <strain evidence="2 3">CCM 8692</strain>
    </source>
</reference>
<evidence type="ECO:0000259" key="1">
    <source>
        <dbReference type="Pfam" id="PF07589"/>
    </source>
</evidence>
<evidence type="ECO:0000313" key="2">
    <source>
        <dbReference type="EMBL" id="NHZ32692.1"/>
    </source>
</evidence>
<evidence type="ECO:0000313" key="3">
    <source>
        <dbReference type="Proteomes" id="UP000785613"/>
    </source>
</evidence>
<name>A0ABX0LL63_9BURK</name>
<sequence>MRPVYDDAPIPSQYNGWDPAQTRIINVGDKIVGRFTFEDSRAPWANAGSTKNFAETSLYLNSFSFSLPDSGLSVGDQQATMIGRRSDSRHELEMWFRDSTDFVFGTIDVRASATADQPYAIRFDPAQSGIGIGWWTETTQYRLGAYMTSFAEVTAVPEPSTYAMLIAGMGLVAGAARRRRQRPAALAG</sequence>
<organism evidence="2 3">
    <name type="scientific">Massilia rubra</name>
    <dbReference type="NCBI Taxonomy" id="2607910"/>
    <lineage>
        <taxon>Bacteria</taxon>
        <taxon>Pseudomonadati</taxon>
        <taxon>Pseudomonadota</taxon>
        <taxon>Betaproteobacteria</taxon>
        <taxon>Burkholderiales</taxon>
        <taxon>Oxalobacteraceae</taxon>
        <taxon>Telluria group</taxon>
        <taxon>Massilia</taxon>
    </lineage>
</organism>
<dbReference type="InterPro" id="IPR013424">
    <property type="entry name" value="Ice-binding_C"/>
</dbReference>
<dbReference type="Pfam" id="PF07589">
    <property type="entry name" value="PEP-CTERM"/>
    <property type="match status" value="1"/>
</dbReference>
<dbReference type="Proteomes" id="UP000785613">
    <property type="component" value="Unassembled WGS sequence"/>
</dbReference>
<dbReference type="NCBIfam" id="NF035944">
    <property type="entry name" value="PEPxxWA-CTERM"/>
    <property type="match status" value="1"/>
</dbReference>
<protein>
    <submittedName>
        <fullName evidence="2">PEP-CTERM sorting domain-containing protein</fullName>
    </submittedName>
</protein>
<keyword evidence="3" id="KW-1185">Reference proteome</keyword>
<dbReference type="NCBIfam" id="TIGR02595">
    <property type="entry name" value="PEP_CTERM"/>
    <property type="match status" value="1"/>
</dbReference>
<comment type="caution">
    <text evidence="2">The sequence shown here is derived from an EMBL/GenBank/DDBJ whole genome shotgun (WGS) entry which is preliminary data.</text>
</comment>
<accession>A0ABX0LL63</accession>
<proteinExistence type="predicted"/>
<dbReference type="EMBL" id="VUYU01000002">
    <property type="protein sequence ID" value="NHZ32692.1"/>
    <property type="molecule type" value="Genomic_DNA"/>
</dbReference>
<gene>
    <name evidence="2" type="ORF">F0185_03685</name>
</gene>